<dbReference type="Gene3D" id="3.40.1520.10">
    <property type="entry name" value="Ta1353-like"/>
    <property type="match status" value="1"/>
</dbReference>
<dbReference type="Proteomes" id="UP000217784">
    <property type="component" value="Unassembled WGS sequence"/>
</dbReference>
<dbReference type="AlphaFoldDB" id="A0A2A2H5C1"/>
<dbReference type="RefSeq" id="WP_069585662.1">
    <property type="nucleotide sequence ID" value="NZ_LMVM01000023.1"/>
</dbReference>
<dbReference type="InterPro" id="IPR007153">
    <property type="entry name" value="Adenosine_kinase"/>
</dbReference>
<evidence type="ECO:0000313" key="1">
    <source>
        <dbReference type="EMBL" id="PAV04568.1"/>
    </source>
</evidence>
<name>A0A2A2H5C1_METBR</name>
<sequence>MKFETKIVKLEAPADCNLILGQSHFIKTVEDLHEAIVNTVPGAEFGLAFSEASGDCLVRKSGNDESLTELAADKTFELGCGHSFLIFLKNAYPINVIQRIMNVPEVVNIYCATANPVQVIVAETEQGKGILSIIDGFKPKGIESKDDEEYRKNFLREFGYKF</sequence>
<dbReference type="EMBL" id="LMVM01000023">
    <property type="protein sequence ID" value="PAV04568.1"/>
    <property type="molecule type" value="Genomic_DNA"/>
</dbReference>
<proteinExistence type="predicted"/>
<organism evidence="1 2">
    <name type="scientific">Methanobacterium bryantii</name>
    <dbReference type="NCBI Taxonomy" id="2161"/>
    <lineage>
        <taxon>Archaea</taxon>
        <taxon>Methanobacteriati</taxon>
        <taxon>Methanobacteriota</taxon>
        <taxon>Methanomada group</taxon>
        <taxon>Methanobacteria</taxon>
        <taxon>Methanobacteriales</taxon>
        <taxon>Methanobacteriaceae</taxon>
        <taxon>Methanobacterium</taxon>
    </lineage>
</organism>
<accession>A0A2A2H5C1</accession>
<keyword evidence="2" id="KW-1185">Reference proteome</keyword>
<dbReference type="PANTHER" id="PTHR36155">
    <property type="entry name" value="BLL5354 PROTEIN"/>
    <property type="match status" value="1"/>
</dbReference>
<dbReference type="OrthoDB" id="371841at2157"/>
<evidence type="ECO:0008006" key="3">
    <source>
        <dbReference type="Google" id="ProtNLM"/>
    </source>
</evidence>
<evidence type="ECO:0000313" key="2">
    <source>
        <dbReference type="Proteomes" id="UP000217784"/>
    </source>
</evidence>
<gene>
    <name evidence="1" type="ORF">ASJ80_07005</name>
</gene>
<dbReference type="Pfam" id="PF04008">
    <property type="entry name" value="Adenosine_kin"/>
    <property type="match status" value="1"/>
</dbReference>
<dbReference type="SUPFAM" id="SSF103165">
    <property type="entry name" value="Ta1353-like"/>
    <property type="match status" value="1"/>
</dbReference>
<dbReference type="InterPro" id="IPR036902">
    <property type="entry name" value="Ta1353-like_sf"/>
</dbReference>
<reference evidence="1 2" key="1">
    <citation type="journal article" date="2017" name="BMC Genomics">
        <title>Genomic analysis of methanogenic archaea reveals a shift towards energy conservation.</title>
        <authorList>
            <person name="Gilmore S.P."/>
            <person name="Henske J.K."/>
            <person name="Sexton J.A."/>
            <person name="Solomon K.V."/>
            <person name="Seppala S."/>
            <person name="Yoo J.I."/>
            <person name="Huyett L.M."/>
            <person name="Pressman A."/>
            <person name="Cogan J.Z."/>
            <person name="Kivenson V."/>
            <person name="Peng X."/>
            <person name="Tan Y."/>
            <person name="Valentine D.L."/>
            <person name="O'Malley M.A."/>
        </authorList>
    </citation>
    <scope>NUCLEOTIDE SEQUENCE [LARGE SCALE GENOMIC DNA]</scope>
    <source>
        <strain evidence="1 2">M.o.H.</strain>
    </source>
</reference>
<dbReference type="PANTHER" id="PTHR36155:SF1">
    <property type="entry name" value="BLL5354 PROTEIN"/>
    <property type="match status" value="1"/>
</dbReference>
<protein>
    <recommendedName>
        <fullName evidence="3">Adenosine monophosphate-protein transferase</fullName>
    </recommendedName>
</protein>
<comment type="caution">
    <text evidence="1">The sequence shown here is derived from an EMBL/GenBank/DDBJ whole genome shotgun (WGS) entry which is preliminary data.</text>
</comment>